<evidence type="ECO:0000313" key="4">
    <source>
        <dbReference type="Proteomes" id="UP000321058"/>
    </source>
</evidence>
<evidence type="ECO:0000313" key="3">
    <source>
        <dbReference type="EMBL" id="GEP55163.1"/>
    </source>
</evidence>
<protein>
    <submittedName>
        <fullName evidence="3">Enoyl-CoA hydratase</fullName>
    </submittedName>
</protein>
<name>A0A512N8C7_9HYPH</name>
<keyword evidence="4" id="KW-1185">Reference proteome</keyword>
<dbReference type="Gene3D" id="3.90.226.10">
    <property type="entry name" value="2-enoyl-CoA Hydratase, Chain A, domain 1"/>
    <property type="match status" value="1"/>
</dbReference>
<dbReference type="AlphaFoldDB" id="A0A512N8C7"/>
<proteinExistence type="predicted"/>
<dbReference type="PANTHER" id="PTHR11941">
    <property type="entry name" value="ENOYL-COA HYDRATASE-RELATED"/>
    <property type="match status" value="1"/>
</dbReference>
<dbReference type="EMBL" id="BKAJ01000034">
    <property type="protein sequence ID" value="GEP55163.1"/>
    <property type="molecule type" value="Genomic_DNA"/>
</dbReference>
<keyword evidence="1" id="KW-0443">Lipid metabolism</keyword>
<comment type="caution">
    <text evidence="3">The sequence shown here is derived from an EMBL/GenBank/DDBJ whole genome shotgun (WGS) entry which is preliminary data.</text>
</comment>
<dbReference type="Pfam" id="PF00378">
    <property type="entry name" value="ECH_1"/>
    <property type="match status" value="1"/>
</dbReference>
<dbReference type="InterPro" id="IPR001753">
    <property type="entry name" value="Enoyl-CoA_hydra/iso"/>
</dbReference>
<dbReference type="RefSeq" id="WP_147149264.1">
    <property type="nucleotide sequence ID" value="NZ_BKAJ01000034.1"/>
</dbReference>
<gene>
    <name evidence="3" type="primary">paaF_1</name>
    <name evidence="3" type="ORF">RSO01_23290</name>
</gene>
<dbReference type="GO" id="GO:0006635">
    <property type="term" value="P:fatty acid beta-oxidation"/>
    <property type="evidence" value="ECO:0007669"/>
    <property type="project" value="TreeGrafter"/>
</dbReference>
<keyword evidence="2" id="KW-0456">Lyase</keyword>
<dbReference type="GO" id="GO:0016829">
    <property type="term" value="F:lyase activity"/>
    <property type="evidence" value="ECO:0007669"/>
    <property type="project" value="UniProtKB-KW"/>
</dbReference>
<dbReference type="PANTHER" id="PTHR11941:SF169">
    <property type="entry name" value="(7AS)-7A-METHYL-1,5-DIOXO-2,3,5,6,7,7A-HEXAHYDRO-1H-INDENE-CARBOXYL-COA HYDROLASE"/>
    <property type="match status" value="1"/>
</dbReference>
<reference evidence="3 4" key="1">
    <citation type="submission" date="2019-07" db="EMBL/GenBank/DDBJ databases">
        <title>Whole genome shotgun sequence of Reyranella soli NBRC 108950.</title>
        <authorList>
            <person name="Hosoyama A."/>
            <person name="Uohara A."/>
            <person name="Ohji S."/>
            <person name="Ichikawa N."/>
        </authorList>
    </citation>
    <scope>NUCLEOTIDE SEQUENCE [LARGE SCALE GENOMIC DNA]</scope>
    <source>
        <strain evidence="3 4">NBRC 108950</strain>
    </source>
</reference>
<accession>A0A512N8C7</accession>
<dbReference type="CDD" id="cd06558">
    <property type="entry name" value="crotonase-like"/>
    <property type="match status" value="1"/>
</dbReference>
<organism evidence="3 4">
    <name type="scientific">Reyranella soli</name>
    <dbReference type="NCBI Taxonomy" id="1230389"/>
    <lineage>
        <taxon>Bacteria</taxon>
        <taxon>Pseudomonadati</taxon>
        <taxon>Pseudomonadota</taxon>
        <taxon>Alphaproteobacteria</taxon>
        <taxon>Hyphomicrobiales</taxon>
        <taxon>Reyranellaceae</taxon>
        <taxon>Reyranella</taxon>
    </lineage>
</organism>
<evidence type="ECO:0000256" key="1">
    <source>
        <dbReference type="ARBA" id="ARBA00023098"/>
    </source>
</evidence>
<evidence type="ECO:0000256" key="2">
    <source>
        <dbReference type="ARBA" id="ARBA00023239"/>
    </source>
</evidence>
<dbReference type="InterPro" id="IPR029045">
    <property type="entry name" value="ClpP/crotonase-like_dom_sf"/>
</dbReference>
<dbReference type="Proteomes" id="UP000321058">
    <property type="component" value="Unassembled WGS sequence"/>
</dbReference>
<dbReference type="OrthoDB" id="8640486at2"/>
<dbReference type="SUPFAM" id="SSF52096">
    <property type="entry name" value="ClpP/crotonase"/>
    <property type="match status" value="1"/>
</dbReference>
<sequence>MSTLKLAVAKDGIAVVTLANPPMNAMDAALLEEMANLFEGLAVDRAVRAAVITADGPAFSAGLNLKTTPGLDRLGQRRLVDALNNGFGTLYAWPKPLVAAVNGHAIAGGLILALCADWRIVADTPMHISLAEVRVGVTYPVAPLQIARAELAPSAARRLILLGETIDAASAEALAIVDERVPPKILLARAVAQAQRHAGLPPQAFATTKRELRAAELERIGAARAGQGEPRLAAWLGEEMRRASAAVLRASSAVLRGAASGLS</sequence>